<proteinExistence type="predicted"/>
<reference evidence="1" key="1">
    <citation type="submission" date="2021-01" db="EMBL/GenBank/DDBJ databases">
        <authorList>
            <person name="Corre E."/>
            <person name="Pelletier E."/>
            <person name="Niang G."/>
            <person name="Scheremetjew M."/>
            <person name="Finn R."/>
            <person name="Kale V."/>
            <person name="Holt S."/>
            <person name="Cochrane G."/>
            <person name="Meng A."/>
            <person name="Brown T."/>
            <person name="Cohen L."/>
        </authorList>
    </citation>
    <scope>NUCLEOTIDE SEQUENCE</scope>
    <source>
        <strain evidence="1">B650</strain>
    </source>
</reference>
<dbReference type="EMBL" id="HBGY01029419">
    <property type="protein sequence ID" value="CAD9605819.1"/>
    <property type="molecule type" value="Transcribed_RNA"/>
</dbReference>
<gene>
    <name evidence="1" type="ORF">LDAN0321_LOCUS18251</name>
</gene>
<sequence>MNKPSPTTELQQILSRHYCCSTCIEGSSGSGLFAVVMHIDLVILWIQFCHKILSRGLEQQHEHQRKKNQQDNINASLELLGSIIKNSHTFIEGMDLHFDALNGLFVLLMTEMLPYTHPMFVASTLQGLSRDFGVHGDVNDVRLNDPGMHILHVPYVESVELLLDFCRHDLGGCRCNIFLGLADECVFSLCKLKAAAISASNYSENKSWQDEQKRALTSCDDETFSNLIEQKYGEKRGDLFDQVLDALWYSDDRWINRGYMAAVGIGALVAWRRRKSFTEGVGRRIAVTATVFVGNVLNEFK</sequence>
<dbReference type="AlphaFoldDB" id="A0A7S2PKY7"/>
<protein>
    <submittedName>
        <fullName evidence="1">Uncharacterized protein</fullName>
    </submittedName>
</protein>
<name>A0A7S2PKY7_9STRA</name>
<accession>A0A7S2PKY7</accession>
<evidence type="ECO:0000313" key="1">
    <source>
        <dbReference type="EMBL" id="CAD9605819.1"/>
    </source>
</evidence>
<organism evidence="1">
    <name type="scientific">Leptocylindrus danicus</name>
    <dbReference type="NCBI Taxonomy" id="163516"/>
    <lineage>
        <taxon>Eukaryota</taxon>
        <taxon>Sar</taxon>
        <taxon>Stramenopiles</taxon>
        <taxon>Ochrophyta</taxon>
        <taxon>Bacillariophyta</taxon>
        <taxon>Coscinodiscophyceae</taxon>
        <taxon>Chaetocerotophycidae</taxon>
        <taxon>Leptocylindrales</taxon>
        <taxon>Leptocylindraceae</taxon>
        <taxon>Leptocylindrus</taxon>
    </lineage>
</organism>